<dbReference type="EMBL" id="VSSQ01019889">
    <property type="protein sequence ID" value="MPM64334.1"/>
    <property type="molecule type" value="Genomic_DNA"/>
</dbReference>
<dbReference type="AlphaFoldDB" id="A0A645BR82"/>
<evidence type="ECO:0000313" key="1">
    <source>
        <dbReference type="EMBL" id="MPM64334.1"/>
    </source>
</evidence>
<comment type="caution">
    <text evidence="1">The sequence shown here is derived from an EMBL/GenBank/DDBJ whole genome shotgun (WGS) entry which is preliminary data.</text>
</comment>
<protein>
    <submittedName>
        <fullName evidence="1">Uncharacterized protein</fullName>
    </submittedName>
</protein>
<name>A0A645BR82_9ZZZZ</name>
<organism evidence="1">
    <name type="scientific">bioreactor metagenome</name>
    <dbReference type="NCBI Taxonomy" id="1076179"/>
    <lineage>
        <taxon>unclassified sequences</taxon>
        <taxon>metagenomes</taxon>
        <taxon>ecological metagenomes</taxon>
    </lineage>
</organism>
<gene>
    <name evidence="1" type="ORF">SDC9_111220</name>
</gene>
<sequence>MTNEIKKNKGDKTNEKNRINFSYDYAIFTNDDDWL</sequence>
<proteinExistence type="predicted"/>
<reference evidence="1" key="1">
    <citation type="submission" date="2019-08" db="EMBL/GenBank/DDBJ databases">
        <authorList>
            <person name="Kucharzyk K."/>
            <person name="Murdoch R.W."/>
            <person name="Higgins S."/>
            <person name="Loffler F."/>
        </authorList>
    </citation>
    <scope>NUCLEOTIDE SEQUENCE</scope>
</reference>
<accession>A0A645BR82</accession>